<accession>A0A9P3ULG5</accession>
<dbReference type="EMBL" id="BRPK01000002">
    <property type="protein sequence ID" value="GLB35366.1"/>
    <property type="molecule type" value="Genomic_DNA"/>
</dbReference>
<dbReference type="AlphaFoldDB" id="A0A9P3ULG5"/>
<gene>
    <name evidence="1" type="ORF">LshimejAT787_0209310</name>
</gene>
<keyword evidence="2" id="KW-1185">Reference proteome</keyword>
<name>A0A9P3ULG5_LYOSH</name>
<reference evidence="1" key="1">
    <citation type="submission" date="2022-07" db="EMBL/GenBank/DDBJ databases">
        <title>The genome of Lyophyllum shimeji provides insight into the initial evolution of ectomycorrhizal fungal genome.</title>
        <authorList>
            <person name="Kobayashi Y."/>
            <person name="Shibata T."/>
            <person name="Hirakawa H."/>
            <person name="Shigenobu S."/>
            <person name="Nishiyama T."/>
            <person name="Yamada A."/>
            <person name="Hasebe M."/>
            <person name="Kawaguchi M."/>
        </authorList>
    </citation>
    <scope>NUCLEOTIDE SEQUENCE</scope>
    <source>
        <strain evidence="1">AT787</strain>
    </source>
</reference>
<evidence type="ECO:0000313" key="2">
    <source>
        <dbReference type="Proteomes" id="UP001063166"/>
    </source>
</evidence>
<protein>
    <submittedName>
        <fullName evidence="1">Uncharacterized protein</fullName>
    </submittedName>
</protein>
<comment type="caution">
    <text evidence="1">The sequence shown here is derived from an EMBL/GenBank/DDBJ whole genome shotgun (WGS) entry which is preliminary data.</text>
</comment>
<evidence type="ECO:0000313" key="1">
    <source>
        <dbReference type="EMBL" id="GLB35366.1"/>
    </source>
</evidence>
<proteinExistence type="predicted"/>
<organism evidence="1 2">
    <name type="scientific">Lyophyllum shimeji</name>
    <name type="common">Hon-shimeji</name>
    <name type="synonym">Tricholoma shimeji</name>
    <dbReference type="NCBI Taxonomy" id="47721"/>
    <lineage>
        <taxon>Eukaryota</taxon>
        <taxon>Fungi</taxon>
        <taxon>Dikarya</taxon>
        <taxon>Basidiomycota</taxon>
        <taxon>Agaricomycotina</taxon>
        <taxon>Agaricomycetes</taxon>
        <taxon>Agaricomycetidae</taxon>
        <taxon>Agaricales</taxon>
        <taxon>Tricholomatineae</taxon>
        <taxon>Lyophyllaceae</taxon>
        <taxon>Lyophyllum</taxon>
    </lineage>
</organism>
<sequence length="133" mass="14806">MVVRPAVKEISICSAFIIAPTAHMFVSYKAANPDCLYYDSCLGASPYVFDYTMKRKDHYICPNVGISHEWMIRRGHPALFVYTFARSKTLAALALQSHQPFHSPAKSKPIQSALCDIDCDAHSMLLTYVSSAS</sequence>
<dbReference type="Proteomes" id="UP001063166">
    <property type="component" value="Unassembled WGS sequence"/>
</dbReference>